<evidence type="ECO:0000256" key="1">
    <source>
        <dbReference type="ARBA" id="ARBA00005495"/>
    </source>
</evidence>
<dbReference type="Pfam" id="PF04828">
    <property type="entry name" value="GFA"/>
    <property type="match status" value="1"/>
</dbReference>
<protein>
    <submittedName>
        <fullName evidence="5">Aldehyde-activating protein</fullName>
    </submittedName>
</protein>
<name>A0ABQ6Z541_9GAMM</name>
<keyword evidence="6" id="KW-1185">Reference proteome</keyword>
<comment type="caution">
    <text evidence="5">The sequence shown here is derived from an EMBL/GenBank/DDBJ whole genome shotgun (WGS) entry which is preliminary data.</text>
</comment>
<dbReference type="PANTHER" id="PTHR28620:SF1">
    <property type="entry name" value="CENP-V_GFA DOMAIN-CONTAINING PROTEIN"/>
    <property type="match status" value="1"/>
</dbReference>
<gene>
    <name evidence="5" type="ORF">CSC65_12175</name>
</gene>
<proteinExistence type="inferred from homology"/>
<dbReference type="Gene3D" id="2.170.150.70">
    <property type="match status" value="1"/>
</dbReference>
<dbReference type="PROSITE" id="PS51891">
    <property type="entry name" value="CENP_V_GFA"/>
    <property type="match status" value="1"/>
</dbReference>
<accession>A0ABQ6Z541</accession>
<evidence type="ECO:0000313" key="5">
    <source>
        <dbReference type="EMBL" id="KAF1693198.1"/>
    </source>
</evidence>
<dbReference type="Proteomes" id="UP000788419">
    <property type="component" value="Unassembled WGS sequence"/>
</dbReference>
<dbReference type="SUPFAM" id="SSF51316">
    <property type="entry name" value="Mss4-like"/>
    <property type="match status" value="1"/>
</dbReference>
<dbReference type="InterPro" id="IPR006913">
    <property type="entry name" value="CENP-V/GFA"/>
</dbReference>
<organism evidence="5 6">
    <name type="scientific">Pseudoxanthomonas daejeonensis</name>
    <dbReference type="NCBI Taxonomy" id="266062"/>
    <lineage>
        <taxon>Bacteria</taxon>
        <taxon>Pseudomonadati</taxon>
        <taxon>Pseudomonadota</taxon>
        <taxon>Gammaproteobacteria</taxon>
        <taxon>Lysobacterales</taxon>
        <taxon>Lysobacteraceae</taxon>
        <taxon>Pseudoxanthomonas</taxon>
    </lineage>
</organism>
<evidence type="ECO:0000256" key="3">
    <source>
        <dbReference type="ARBA" id="ARBA00022833"/>
    </source>
</evidence>
<evidence type="ECO:0000313" key="6">
    <source>
        <dbReference type="Proteomes" id="UP000788419"/>
    </source>
</evidence>
<dbReference type="RefSeq" id="WP_162410873.1">
    <property type="nucleotide sequence ID" value="NZ_PDWN01000012.1"/>
</dbReference>
<keyword evidence="3" id="KW-0862">Zinc</keyword>
<dbReference type="InterPro" id="IPR052355">
    <property type="entry name" value="CENP-V-like"/>
</dbReference>
<sequence length="134" mass="14701">MIKNVGGVAIQPRHRATCHCGAVELELALPNGIEDPRRCDCSLCRRKGAVVASVPLSGIRVVKGAEQLRLYQFNTHTARHYFCGNCGIYTHHQRRSNPEQYGFNVGCLEGIDPFAIPEVPVNDGVNHPADRVAP</sequence>
<evidence type="ECO:0000256" key="2">
    <source>
        <dbReference type="ARBA" id="ARBA00022723"/>
    </source>
</evidence>
<feature type="domain" description="CENP-V/GFA" evidence="4">
    <location>
        <begin position="14"/>
        <end position="130"/>
    </location>
</feature>
<reference evidence="5 6" key="1">
    <citation type="submission" date="2017-10" db="EMBL/GenBank/DDBJ databases">
        <title>Whole genome sequencing of members of genus Pseudoxanthomonas.</title>
        <authorList>
            <person name="Kumar S."/>
            <person name="Bansal K."/>
            <person name="Kaur A."/>
            <person name="Patil P."/>
            <person name="Sharma S."/>
            <person name="Patil P.B."/>
        </authorList>
    </citation>
    <scope>NUCLEOTIDE SEQUENCE [LARGE SCALE GENOMIC DNA]</scope>
    <source>
        <strain evidence="5 6">DSM 17801</strain>
    </source>
</reference>
<keyword evidence="2" id="KW-0479">Metal-binding</keyword>
<evidence type="ECO:0000259" key="4">
    <source>
        <dbReference type="PROSITE" id="PS51891"/>
    </source>
</evidence>
<comment type="similarity">
    <text evidence="1">Belongs to the Gfa family.</text>
</comment>
<dbReference type="InterPro" id="IPR011057">
    <property type="entry name" value="Mss4-like_sf"/>
</dbReference>
<dbReference type="PANTHER" id="PTHR28620">
    <property type="entry name" value="CENTROMERE PROTEIN V"/>
    <property type="match status" value="1"/>
</dbReference>
<dbReference type="EMBL" id="PDWN01000012">
    <property type="protein sequence ID" value="KAF1693198.1"/>
    <property type="molecule type" value="Genomic_DNA"/>
</dbReference>